<proteinExistence type="predicted"/>
<dbReference type="Proteomes" id="UP000078512">
    <property type="component" value="Unassembled WGS sequence"/>
</dbReference>
<accession>A0A197JPU0</accession>
<feature type="compositionally biased region" description="Polar residues" evidence="1">
    <location>
        <begin position="87"/>
        <end position="104"/>
    </location>
</feature>
<keyword evidence="4" id="KW-1185">Reference proteome</keyword>
<evidence type="ECO:0000256" key="2">
    <source>
        <dbReference type="SAM" id="Phobius"/>
    </source>
</evidence>
<feature type="transmembrane region" description="Helical" evidence="2">
    <location>
        <begin position="16"/>
        <end position="35"/>
    </location>
</feature>
<sequence>MKGGQKGKKHTRQADFFFPSLFFSFVLFAFGRSLFSIISTIQYEDEARRGEAGQGEKRANDAWFKERLEPMEESFALELYTLKMQSNRHPLDQSSPDTVHSMTRQSDREDTPVTLTMETYSKEGQGTGASTKD</sequence>
<evidence type="ECO:0000256" key="1">
    <source>
        <dbReference type="SAM" id="MobiDB-lite"/>
    </source>
</evidence>
<keyword evidence="2" id="KW-1133">Transmembrane helix</keyword>
<feature type="compositionally biased region" description="Polar residues" evidence="1">
    <location>
        <begin position="113"/>
        <end position="133"/>
    </location>
</feature>
<protein>
    <submittedName>
        <fullName evidence="3">Uncharacterized protein</fullName>
    </submittedName>
</protein>
<keyword evidence="2" id="KW-0812">Transmembrane</keyword>
<evidence type="ECO:0000313" key="4">
    <source>
        <dbReference type="Proteomes" id="UP000078512"/>
    </source>
</evidence>
<dbReference type="AlphaFoldDB" id="A0A197JPU0"/>
<dbReference type="EMBL" id="KV442059">
    <property type="protein sequence ID" value="OAQ27180.1"/>
    <property type="molecule type" value="Genomic_DNA"/>
</dbReference>
<gene>
    <name evidence="3" type="ORF">K457DRAFT_637815</name>
</gene>
<evidence type="ECO:0000313" key="3">
    <source>
        <dbReference type="EMBL" id="OAQ27180.1"/>
    </source>
</evidence>
<keyword evidence="2" id="KW-0472">Membrane</keyword>
<feature type="region of interest" description="Disordered" evidence="1">
    <location>
        <begin position="87"/>
        <end position="133"/>
    </location>
</feature>
<organism evidence="3 4">
    <name type="scientific">Linnemannia elongata AG-77</name>
    <dbReference type="NCBI Taxonomy" id="1314771"/>
    <lineage>
        <taxon>Eukaryota</taxon>
        <taxon>Fungi</taxon>
        <taxon>Fungi incertae sedis</taxon>
        <taxon>Mucoromycota</taxon>
        <taxon>Mortierellomycotina</taxon>
        <taxon>Mortierellomycetes</taxon>
        <taxon>Mortierellales</taxon>
        <taxon>Mortierellaceae</taxon>
        <taxon>Linnemannia</taxon>
    </lineage>
</organism>
<reference evidence="3 4" key="1">
    <citation type="submission" date="2016-05" db="EMBL/GenBank/DDBJ databases">
        <title>Genome sequencing reveals origins of a unique bacterial endosymbiosis in the earliest lineages of terrestrial Fungi.</title>
        <authorList>
            <consortium name="DOE Joint Genome Institute"/>
            <person name="Uehling J."/>
            <person name="Gryganskyi A."/>
            <person name="Hameed K."/>
            <person name="Tschaplinski T."/>
            <person name="Misztal P."/>
            <person name="Wu S."/>
            <person name="Desiro A."/>
            <person name="Vande Pol N."/>
            <person name="Du Z.-Y."/>
            <person name="Zienkiewicz A."/>
            <person name="Zienkiewicz K."/>
            <person name="Morin E."/>
            <person name="Tisserant E."/>
            <person name="Splivallo R."/>
            <person name="Hainaut M."/>
            <person name="Henrissat B."/>
            <person name="Ohm R."/>
            <person name="Kuo A."/>
            <person name="Yan J."/>
            <person name="Lipzen A."/>
            <person name="Nolan M."/>
            <person name="Labutti K."/>
            <person name="Barry K."/>
            <person name="Goldstein A."/>
            <person name="Labbe J."/>
            <person name="Schadt C."/>
            <person name="Tuskan G."/>
            <person name="Grigoriev I."/>
            <person name="Martin F."/>
            <person name="Vilgalys R."/>
            <person name="Bonito G."/>
        </authorList>
    </citation>
    <scope>NUCLEOTIDE SEQUENCE [LARGE SCALE GENOMIC DNA]</scope>
    <source>
        <strain evidence="3 4">AG-77</strain>
    </source>
</reference>
<name>A0A197JPU0_9FUNG</name>